<gene>
    <name evidence="1" type="ORF">MLD38_018520</name>
</gene>
<protein>
    <submittedName>
        <fullName evidence="1">Uncharacterized protein</fullName>
    </submittedName>
</protein>
<evidence type="ECO:0000313" key="1">
    <source>
        <dbReference type="EMBL" id="KAI4370142.1"/>
    </source>
</evidence>
<sequence length="271" mass="30642">MEVEVEDNRGFNLDQLYLTQRRHFSQSLKELKDLKAQLYSAAQHFEQSYRQHDRKHMVVNTVKEYATKALVNSVDHLGSLAYKVDALVNVKMEDLSSNELRLSSLNQRIQTCREYATKEGNSRLSLSVATPFLHKHYILPEVEGDESRDISASVVGLLPRNRSWQSPSVSRQASLPTPSFSFGSKSSNRKSGKRSSSPLRFLARTGSLKDRSTSPIPAASKTRRSPSEPKRSSPTIRRAETDAGRGDIQLYTIKNRCLFEALLSIRRSSKK</sequence>
<organism evidence="1 2">
    <name type="scientific">Melastoma candidum</name>
    <dbReference type="NCBI Taxonomy" id="119954"/>
    <lineage>
        <taxon>Eukaryota</taxon>
        <taxon>Viridiplantae</taxon>
        <taxon>Streptophyta</taxon>
        <taxon>Embryophyta</taxon>
        <taxon>Tracheophyta</taxon>
        <taxon>Spermatophyta</taxon>
        <taxon>Magnoliopsida</taxon>
        <taxon>eudicotyledons</taxon>
        <taxon>Gunneridae</taxon>
        <taxon>Pentapetalae</taxon>
        <taxon>rosids</taxon>
        <taxon>malvids</taxon>
        <taxon>Myrtales</taxon>
        <taxon>Melastomataceae</taxon>
        <taxon>Melastomatoideae</taxon>
        <taxon>Melastomateae</taxon>
        <taxon>Melastoma</taxon>
    </lineage>
</organism>
<comment type="caution">
    <text evidence="1">The sequence shown here is derived from an EMBL/GenBank/DDBJ whole genome shotgun (WGS) entry which is preliminary data.</text>
</comment>
<proteinExistence type="predicted"/>
<accession>A0ACB9QVD6</accession>
<dbReference type="Proteomes" id="UP001057402">
    <property type="component" value="Chromosome 5"/>
</dbReference>
<keyword evidence="2" id="KW-1185">Reference proteome</keyword>
<evidence type="ECO:0000313" key="2">
    <source>
        <dbReference type="Proteomes" id="UP001057402"/>
    </source>
</evidence>
<dbReference type="EMBL" id="CM042884">
    <property type="protein sequence ID" value="KAI4370142.1"/>
    <property type="molecule type" value="Genomic_DNA"/>
</dbReference>
<reference evidence="2" key="1">
    <citation type="journal article" date="2023" name="Front. Plant Sci.">
        <title>Chromosomal-level genome assembly of Melastoma candidum provides insights into trichome evolution.</title>
        <authorList>
            <person name="Zhong Y."/>
            <person name="Wu W."/>
            <person name="Sun C."/>
            <person name="Zou P."/>
            <person name="Liu Y."/>
            <person name="Dai S."/>
            <person name="Zhou R."/>
        </authorList>
    </citation>
    <scope>NUCLEOTIDE SEQUENCE [LARGE SCALE GENOMIC DNA]</scope>
</reference>
<name>A0ACB9QVD6_9MYRT</name>